<dbReference type="InterPro" id="IPR023120">
    <property type="entry name" value="WHTH_transcript_rep_HrcA_IDD"/>
</dbReference>
<gene>
    <name evidence="6 9" type="primary">hrcA</name>
    <name evidence="9" type="ORF">NSA47_02425</name>
</gene>
<evidence type="ECO:0000313" key="10">
    <source>
        <dbReference type="Proteomes" id="UP001205748"/>
    </source>
</evidence>
<dbReference type="RefSeq" id="WP_257529294.1">
    <property type="nucleotide sequence ID" value="NZ_JANKAS010000002.1"/>
</dbReference>
<dbReference type="Gene3D" id="3.30.450.40">
    <property type="match status" value="1"/>
</dbReference>
<dbReference type="GO" id="GO:0003677">
    <property type="term" value="F:DNA binding"/>
    <property type="evidence" value="ECO:0007669"/>
    <property type="project" value="InterPro"/>
</dbReference>
<protein>
    <recommendedName>
        <fullName evidence="6">Heat-inducible transcription repressor HrcA</fullName>
    </recommendedName>
</protein>
<keyword evidence="10" id="KW-1185">Reference proteome</keyword>
<dbReference type="InterPro" id="IPR036390">
    <property type="entry name" value="WH_DNA-bd_sf"/>
</dbReference>
<dbReference type="SUPFAM" id="SSF46785">
    <property type="entry name" value="Winged helix' DNA-binding domain"/>
    <property type="match status" value="1"/>
</dbReference>
<dbReference type="Pfam" id="PF01628">
    <property type="entry name" value="HrcA"/>
    <property type="match status" value="1"/>
</dbReference>
<organism evidence="9 10">
    <name type="scientific">Irregularibacter muris</name>
    <dbReference type="NCBI Taxonomy" id="1796619"/>
    <lineage>
        <taxon>Bacteria</taxon>
        <taxon>Bacillati</taxon>
        <taxon>Bacillota</taxon>
        <taxon>Clostridia</taxon>
        <taxon>Eubacteriales</taxon>
        <taxon>Eubacteriaceae</taxon>
        <taxon>Irregularibacter</taxon>
    </lineage>
</organism>
<dbReference type="Gene3D" id="1.10.10.10">
    <property type="entry name" value="Winged helix-like DNA-binding domain superfamily/Winged helix DNA-binding domain"/>
    <property type="match status" value="1"/>
</dbReference>
<dbReference type="PANTHER" id="PTHR34824:SF1">
    <property type="entry name" value="HEAT-INDUCIBLE TRANSCRIPTION REPRESSOR HRCA"/>
    <property type="match status" value="1"/>
</dbReference>
<evidence type="ECO:0000256" key="4">
    <source>
        <dbReference type="ARBA" id="ARBA00023163"/>
    </source>
</evidence>
<dbReference type="HAMAP" id="MF_00081">
    <property type="entry name" value="HrcA"/>
    <property type="match status" value="1"/>
</dbReference>
<feature type="domain" description="Heat-inducible transcription repressor HrcA C-terminal" evidence="7">
    <location>
        <begin position="105"/>
        <end position="324"/>
    </location>
</feature>
<dbReference type="PIRSF" id="PIRSF005485">
    <property type="entry name" value="HrcA"/>
    <property type="match status" value="1"/>
</dbReference>
<comment type="caution">
    <text evidence="9">The sequence shown here is derived from an EMBL/GenBank/DDBJ whole genome shotgun (WGS) entry which is preliminary data.</text>
</comment>
<dbReference type="SUPFAM" id="SSF55781">
    <property type="entry name" value="GAF domain-like"/>
    <property type="match status" value="1"/>
</dbReference>
<dbReference type="EMBL" id="JANKAS010000002">
    <property type="protein sequence ID" value="MCR1897844.1"/>
    <property type="molecule type" value="Genomic_DNA"/>
</dbReference>
<keyword evidence="4 6" id="KW-0804">Transcription</keyword>
<accession>A0AAE3HEU2</accession>
<name>A0AAE3HEU2_9FIRM</name>
<dbReference type="Pfam" id="PF03444">
    <property type="entry name" value="WHD_HrcA"/>
    <property type="match status" value="1"/>
</dbReference>
<dbReference type="FunFam" id="1.10.10.10:FF:000049">
    <property type="entry name" value="Heat-inducible transcription repressor HrcA"/>
    <property type="match status" value="1"/>
</dbReference>
<evidence type="ECO:0000259" key="8">
    <source>
        <dbReference type="Pfam" id="PF03444"/>
    </source>
</evidence>
<dbReference type="Proteomes" id="UP001205748">
    <property type="component" value="Unassembled WGS sequence"/>
</dbReference>
<dbReference type="InterPro" id="IPR005104">
    <property type="entry name" value="WHTH_HrcA_DNA-bd"/>
</dbReference>
<reference evidence="9" key="1">
    <citation type="submission" date="2022-07" db="EMBL/GenBank/DDBJ databases">
        <title>Enhanced cultured diversity of the mouse gut microbiota enables custom-made synthetic communities.</title>
        <authorList>
            <person name="Afrizal A."/>
        </authorList>
    </citation>
    <scope>NUCLEOTIDE SEQUENCE</scope>
    <source>
        <strain evidence="9">DSM 28593</strain>
    </source>
</reference>
<evidence type="ECO:0000259" key="7">
    <source>
        <dbReference type="Pfam" id="PF01628"/>
    </source>
</evidence>
<dbReference type="NCBIfam" id="TIGR00331">
    <property type="entry name" value="hrcA"/>
    <property type="match status" value="1"/>
</dbReference>
<keyword evidence="2 6" id="KW-0805">Transcription regulation</keyword>
<evidence type="ECO:0000256" key="5">
    <source>
        <dbReference type="ARBA" id="ARBA00055319"/>
    </source>
</evidence>
<dbReference type="GO" id="GO:0045892">
    <property type="term" value="P:negative regulation of DNA-templated transcription"/>
    <property type="evidence" value="ECO:0007669"/>
    <property type="project" value="UniProtKB-UniRule"/>
</dbReference>
<evidence type="ECO:0000313" key="9">
    <source>
        <dbReference type="EMBL" id="MCR1897844.1"/>
    </source>
</evidence>
<dbReference type="AlphaFoldDB" id="A0AAE3HEU2"/>
<comment type="similarity">
    <text evidence="6">Belongs to the HrcA family.</text>
</comment>
<evidence type="ECO:0000256" key="1">
    <source>
        <dbReference type="ARBA" id="ARBA00022491"/>
    </source>
</evidence>
<keyword evidence="3 6" id="KW-0346">Stress response</keyword>
<dbReference type="InterPro" id="IPR029016">
    <property type="entry name" value="GAF-like_dom_sf"/>
</dbReference>
<comment type="function">
    <text evidence="5 6">Negative regulator of class I heat shock genes (grpE-dnaK-dnaJ and groELS operons). Prevents heat-shock induction of these operons.</text>
</comment>
<evidence type="ECO:0000256" key="6">
    <source>
        <dbReference type="HAMAP-Rule" id="MF_00081"/>
    </source>
</evidence>
<sequence length="344" mass="39311">MGLKERKLKILHAIIQDYISTAEPVGSRTIAKNYNLGISSATVRNEMADLEEMGFLEQPHTSAGRIPSDKAYRLYVDQLMRVDKINKALERNILREYENYMGELEKIIQHTSKILSHFTNYTSLVLTPQVYESSIKHIQLMPLQEDKILMVIITKEGMIKNIVVKVNTSIDSHILVQISNILNKYLQEFSIAQVQEEILPQIRELSVQGSKILEQLIPLIRESLVNYEDTKVYFDGITNIFNFPEFKDIERAKEFIDLWERKNLLVDLLSPNAQDDLHISIGAENQLHEIKDCSLITATYKLNGKLLGTIGVIGPTRMQYGKVVSIMNYLTGQLDDMIGKGIKD</sequence>
<dbReference type="PANTHER" id="PTHR34824">
    <property type="entry name" value="HEAT-INDUCIBLE TRANSCRIPTION REPRESSOR HRCA"/>
    <property type="match status" value="1"/>
</dbReference>
<dbReference type="InterPro" id="IPR002571">
    <property type="entry name" value="HrcA"/>
</dbReference>
<proteinExistence type="inferred from homology"/>
<evidence type="ECO:0000256" key="2">
    <source>
        <dbReference type="ARBA" id="ARBA00023015"/>
    </source>
</evidence>
<dbReference type="InterPro" id="IPR021153">
    <property type="entry name" value="HrcA_C"/>
</dbReference>
<evidence type="ECO:0000256" key="3">
    <source>
        <dbReference type="ARBA" id="ARBA00023016"/>
    </source>
</evidence>
<keyword evidence="1 6" id="KW-0678">Repressor</keyword>
<dbReference type="InterPro" id="IPR036388">
    <property type="entry name" value="WH-like_DNA-bd_sf"/>
</dbReference>
<dbReference type="Gene3D" id="3.30.390.60">
    <property type="entry name" value="Heat-inducible transcription repressor hrca homolog, domain 3"/>
    <property type="match status" value="1"/>
</dbReference>
<feature type="domain" description="Winged helix-turn-helix transcription repressor HrcA DNA-binding" evidence="8">
    <location>
        <begin position="7"/>
        <end position="74"/>
    </location>
</feature>